<reference evidence="3 4" key="1">
    <citation type="journal article" date="2016" name="Proc. Natl. Acad. Sci. U.S.A.">
        <title>Comparative genomics of biotechnologically important yeasts.</title>
        <authorList>
            <person name="Riley R."/>
            <person name="Haridas S."/>
            <person name="Wolfe K.H."/>
            <person name="Lopes M.R."/>
            <person name="Hittinger C.T."/>
            <person name="Goeker M."/>
            <person name="Salamov A.A."/>
            <person name="Wisecaver J.H."/>
            <person name="Long T.M."/>
            <person name="Calvey C.H."/>
            <person name="Aerts A.L."/>
            <person name="Barry K.W."/>
            <person name="Choi C."/>
            <person name="Clum A."/>
            <person name="Coughlan A.Y."/>
            <person name="Deshpande S."/>
            <person name="Douglass A.P."/>
            <person name="Hanson S.J."/>
            <person name="Klenk H.-P."/>
            <person name="LaButti K.M."/>
            <person name="Lapidus A."/>
            <person name="Lindquist E.A."/>
            <person name="Lipzen A.M."/>
            <person name="Meier-Kolthoff J.P."/>
            <person name="Ohm R.A."/>
            <person name="Otillar R.P."/>
            <person name="Pangilinan J.L."/>
            <person name="Peng Y."/>
            <person name="Rokas A."/>
            <person name="Rosa C.A."/>
            <person name="Scheuner C."/>
            <person name="Sibirny A.A."/>
            <person name="Slot J.C."/>
            <person name="Stielow J.B."/>
            <person name="Sun H."/>
            <person name="Kurtzman C.P."/>
            <person name="Blackwell M."/>
            <person name="Grigoriev I.V."/>
            <person name="Jeffries T.W."/>
        </authorList>
    </citation>
    <scope>NUCLEOTIDE SEQUENCE [LARGE SCALE GENOMIC DNA]</scope>
    <source>
        <strain evidence="4">ATCC 18201 / CBS 1600 / BCRC 20928 / JCM 3617 / NBRC 0987 / NRRL Y-1542</strain>
    </source>
</reference>
<proteinExistence type="predicted"/>
<evidence type="ECO:0008006" key="5">
    <source>
        <dbReference type="Google" id="ProtNLM"/>
    </source>
</evidence>
<sequence length="278" mass="30663">MRAYKLFTYLFVLLSTRILFVQAADESSSAAPPTSLSIQTVTTDLAVETSVSSVCGYESSVGTLNGHVYAYRYVIEAENYQSFLVTYRQYTITWFFTFAEDIDATSFSAYYSGIHLDDLSGVVNIEKGQLMLTYTATFPYLTLWLSVTNYCIFEYVSWAWTLSDEEILNFYSGDLGSGIVNILDQLACGVVTLADCPIYSTSMDYNCVDLATVQTCNSEYNLDDEFSYAEFDLLSSAADSESSSASADSSSDRESSSVEDSAAASSFDDGVYTTTYTD</sequence>
<feature type="region of interest" description="Disordered" evidence="1">
    <location>
        <begin position="239"/>
        <end position="264"/>
    </location>
</feature>
<evidence type="ECO:0000256" key="1">
    <source>
        <dbReference type="SAM" id="MobiDB-lite"/>
    </source>
</evidence>
<dbReference type="AlphaFoldDB" id="A0A1E4RYY2"/>
<feature type="signal peptide" evidence="2">
    <location>
        <begin position="1"/>
        <end position="23"/>
    </location>
</feature>
<keyword evidence="4" id="KW-1185">Reference proteome</keyword>
<feature type="compositionally biased region" description="Low complexity" evidence="1">
    <location>
        <begin position="239"/>
        <end position="249"/>
    </location>
</feature>
<organism evidence="3 4">
    <name type="scientific">Cyberlindnera jadinii (strain ATCC 18201 / CBS 1600 / BCRC 20928 / JCM 3617 / NBRC 0987 / NRRL Y-1542)</name>
    <name type="common">Torula yeast</name>
    <name type="synonym">Candida utilis</name>
    <dbReference type="NCBI Taxonomy" id="983966"/>
    <lineage>
        <taxon>Eukaryota</taxon>
        <taxon>Fungi</taxon>
        <taxon>Dikarya</taxon>
        <taxon>Ascomycota</taxon>
        <taxon>Saccharomycotina</taxon>
        <taxon>Saccharomycetes</taxon>
        <taxon>Phaffomycetales</taxon>
        <taxon>Phaffomycetaceae</taxon>
        <taxon>Cyberlindnera</taxon>
    </lineage>
</organism>
<dbReference type="Proteomes" id="UP000094389">
    <property type="component" value="Unassembled WGS sequence"/>
</dbReference>
<dbReference type="EMBL" id="KV453934">
    <property type="protein sequence ID" value="ODV72464.1"/>
    <property type="molecule type" value="Genomic_DNA"/>
</dbReference>
<protein>
    <recommendedName>
        <fullName evidence="5">Flo11 domain-containing protein</fullName>
    </recommendedName>
</protein>
<gene>
    <name evidence="3" type="ORF">CYBJADRAFT_179371</name>
</gene>
<keyword evidence="2" id="KW-0732">Signal</keyword>
<name>A0A1E4RYY2_CYBJN</name>
<feature type="non-terminal residue" evidence="3">
    <location>
        <position position="278"/>
    </location>
</feature>
<dbReference type="GeneID" id="30991369"/>
<evidence type="ECO:0000313" key="4">
    <source>
        <dbReference type="Proteomes" id="UP000094389"/>
    </source>
</evidence>
<dbReference type="RefSeq" id="XP_020069503.1">
    <property type="nucleotide sequence ID" value="XM_020216973.1"/>
</dbReference>
<feature type="chain" id="PRO_5009162571" description="Flo11 domain-containing protein" evidence="2">
    <location>
        <begin position="24"/>
        <end position="278"/>
    </location>
</feature>
<accession>A0A1E4RYY2</accession>
<evidence type="ECO:0000313" key="3">
    <source>
        <dbReference type="EMBL" id="ODV72464.1"/>
    </source>
</evidence>
<evidence type="ECO:0000256" key="2">
    <source>
        <dbReference type="SAM" id="SignalP"/>
    </source>
</evidence>